<dbReference type="Gene3D" id="3.90.180.10">
    <property type="entry name" value="Medium-chain alcohol dehydrogenases, catalytic domain"/>
    <property type="match status" value="1"/>
</dbReference>
<dbReference type="SUPFAM" id="SSF51735">
    <property type="entry name" value="NAD(P)-binding Rossmann-fold domains"/>
    <property type="match status" value="1"/>
</dbReference>
<dbReference type="InterPro" id="IPR013154">
    <property type="entry name" value="ADH-like_N"/>
</dbReference>
<dbReference type="EMBL" id="JBJYXY010000001">
    <property type="protein sequence ID" value="MFN2976621.1"/>
    <property type="molecule type" value="Genomic_DNA"/>
</dbReference>
<dbReference type="SMART" id="SM00829">
    <property type="entry name" value="PKS_ER"/>
    <property type="match status" value="1"/>
</dbReference>
<name>A0ABW9KLH9_9BACT</name>
<dbReference type="GO" id="GO:0016491">
    <property type="term" value="F:oxidoreductase activity"/>
    <property type="evidence" value="ECO:0007669"/>
    <property type="project" value="UniProtKB-KW"/>
</dbReference>
<dbReference type="Pfam" id="PF08240">
    <property type="entry name" value="ADH_N"/>
    <property type="match status" value="1"/>
</dbReference>
<comment type="caution">
    <text evidence="2">The sequence shown here is derived from an EMBL/GenBank/DDBJ whole genome shotgun (WGS) entry which is preliminary data.</text>
</comment>
<dbReference type="PANTHER" id="PTHR45033">
    <property type="match status" value="1"/>
</dbReference>
<dbReference type="CDD" id="cd08276">
    <property type="entry name" value="MDR7"/>
    <property type="match status" value="1"/>
</dbReference>
<evidence type="ECO:0000313" key="3">
    <source>
        <dbReference type="Proteomes" id="UP001634747"/>
    </source>
</evidence>
<dbReference type="InterPro" id="IPR020843">
    <property type="entry name" value="ER"/>
</dbReference>
<reference evidence="2 3" key="1">
    <citation type="submission" date="2024-12" db="EMBL/GenBank/DDBJ databases">
        <authorList>
            <person name="Lee Y."/>
        </authorList>
    </citation>
    <scope>NUCLEOTIDE SEQUENCE [LARGE SCALE GENOMIC DNA]</scope>
    <source>
        <strain evidence="2 3">03SUJ4</strain>
    </source>
</reference>
<dbReference type="InterPro" id="IPR036291">
    <property type="entry name" value="NAD(P)-bd_dom_sf"/>
</dbReference>
<protein>
    <submittedName>
        <fullName evidence="2">Zinc-dependent alcohol dehydrogenase family protein</fullName>
        <ecNumber evidence="2">1.1.1.-</ecNumber>
    </submittedName>
</protein>
<feature type="domain" description="Enoyl reductase (ER)" evidence="1">
    <location>
        <begin position="10"/>
        <end position="337"/>
    </location>
</feature>
<evidence type="ECO:0000313" key="2">
    <source>
        <dbReference type="EMBL" id="MFN2976621.1"/>
    </source>
</evidence>
<dbReference type="InterPro" id="IPR013149">
    <property type="entry name" value="ADH-like_C"/>
</dbReference>
<dbReference type="InterPro" id="IPR052711">
    <property type="entry name" value="Zinc_ADH-like"/>
</dbReference>
<sequence length="344" mass="37191">MRAQALQLTGDFSIDALEYRELDVPEPGEGEVLVRISAASLNYRDLMVVRGHYNPRVQKPLTLCSDGAGEVVSVGKDVTTFQEGDRVVASFFLDWNDGPLQRNKPWPSALGEAQQGVLTTYRVLPTRALVRLPDQFTYEEGSTFPCAGVTAWNALTQFQPVDADSTVLLQGTGGVSIFGLQIARAFGARTIITSSSEDKLARARQLGASEVVNYRNTPEWDRAVSELTQKRGVTHILEVGGAGTLPLSLRAAAPGGLVAVIGILSGTEQPLSLLPLLMHSLQVQGIYVGSTAMLRDLVQFYADHQLKPVVDQVFPFAQAQDALRAMDKAGHFGKLVITLDDASN</sequence>
<dbReference type="Pfam" id="PF00107">
    <property type="entry name" value="ADH_zinc_N"/>
    <property type="match status" value="1"/>
</dbReference>
<accession>A0ABW9KLH9</accession>
<keyword evidence="2" id="KW-0560">Oxidoreductase</keyword>
<dbReference type="Gene3D" id="3.40.50.720">
    <property type="entry name" value="NAD(P)-binding Rossmann-like Domain"/>
    <property type="match status" value="1"/>
</dbReference>
<dbReference type="RefSeq" id="WP_263411911.1">
    <property type="nucleotide sequence ID" value="NZ_BAABBH010000001.1"/>
</dbReference>
<dbReference type="InterPro" id="IPR011032">
    <property type="entry name" value="GroES-like_sf"/>
</dbReference>
<proteinExistence type="predicted"/>
<dbReference type="PANTHER" id="PTHR45033:SF2">
    <property type="entry name" value="ZINC-TYPE ALCOHOL DEHYDROGENASE-LIKE PROTEIN C1773.06C"/>
    <property type="match status" value="1"/>
</dbReference>
<evidence type="ECO:0000259" key="1">
    <source>
        <dbReference type="SMART" id="SM00829"/>
    </source>
</evidence>
<organism evidence="2 3">
    <name type="scientific">Terriglobus aquaticus</name>
    <dbReference type="NCBI Taxonomy" id="940139"/>
    <lineage>
        <taxon>Bacteria</taxon>
        <taxon>Pseudomonadati</taxon>
        <taxon>Acidobacteriota</taxon>
        <taxon>Terriglobia</taxon>
        <taxon>Terriglobales</taxon>
        <taxon>Acidobacteriaceae</taxon>
        <taxon>Terriglobus</taxon>
    </lineage>
</organism>
<dbReference type="SUPFAM" id="SSF50129">
    <property type="entry name" value="GroES-like"/>
    <property type="match status" value="1"/>
</dbReference>
<dbReference type="EC" id="1.1.1.-" evidence="2"/>
<keyword evidence="3" id="KW-1185">Reference proteome</keyword>
<dbReference type="Proteomes" id="UP001634747">
    <property type="component" value="Unassembled WGS sequence"/>
</dbReference>
<gene>
    <name evidence="2" type="ORF">ACK2TP_12675</name>
</gene>